<accession>K4AFB8</accession>
<dbReference type="AlphaFoldDB" id="K4AFB8"/>
<reference evidence="2" key="1">
    <citation type="journal article" date="2012" name="Nat. Biotechnol.">
        <title>Reference genome sequence of the model plant Setaria.</title>
        <authorList>
            <person name="Bennetzen J.L."/>
            <person name="Schmutz J."/>
            <person name="Wang H."/>
            <person name="Percifield R."/>
            <person name="Hawkins J."/>
            <person name="Pontaroli A.C."/>
            <person name="Estep M."/>
            <person name="Feng L."/>
            <person name="Vaughn J.N."/>
            <person name="Grimwood J."/>
            <person name="Jenkins J."/>
            <person name="Barry K."/>
            <person name="Lindquist E."/>
            <person name="Hellsten U."/>
            <person name="Deshpande S."/>
            <person name="Wang X."/>
            <person name="Wu X."/>
            <person name="Mitros T."/>
            <person name="Triplett J."/>
            <person name="Yang X."/>
            <person name="Ye C.Y."/>
            <person name="Mauro-Herrera M."/>
            <person name="Wang L."/>
            <person name="Li P."/>
            <person name="Sharma M."/>
            <person name="Sharma R."/>
            <person name="Ronald P.C."/>
            <person name="Panaud O."/>
            <person name="Kellogg E.A."/>
            <person name="Brutnell T.P."/>
            <person name="Doust A.N."/>
            <person name="Tuskan G.A."/>
            <person name="Rokhsar D."/>
            <person name="Devos K.M."/>
        </authorList>
    </citation>
    <scope>NUCLEOTIDE SEQUENCE [LARGE SCALE GENOMIC DNA]</scope>
    <source>
        <strain evidence="2">cv. Yugu1</strain>
    </source>
</reference>
<dbReference type="HOGENOM" id="CLU_1362460_0_0_1"/>
<dbReference type="eggNOG" id="ENOG502RRTX">
    <property type="taxonomic scope" value="Eukaryota"/>
</dbReference>
<dbReference type="OMA" id="CILPLGQ"/>
<keyword evidence="2" id="KW-1185">Reference proteome</keyword>
<dbReference type="Gramene" id="KQK87664">
    <property type="protein sequence ID" value="KQK87664"/>
    <property type="gene ID" value="SETIT_037575mg"/>
</dbReference>
<name>K4AFB8_SETIT</name>
<evidence type="ECO:0000313" key="1">
    <source>
        <dbReference type="EnsemblPlants" id="KQK87664"/>
    </source>
</evidence>
<dbReference type="EnsemblPlants" id="KQK87664">
    <property type="protein sequence ID" value="KQK87664"/>
    <property type="gene ID" value="SETIT_037575mg"/>
</dbReference>
<protein>
    <submittedName>
        <fullName evidence="1">Uncharacterized protein</fullName>
    </submittedName>
</protein>
<proteinExistence type="predicted"/>
<dbReference type="Proteomes" id="UP000004995">
    <property type="component" value="Unassembled WGS sequence"/>
</dbReference>
<dbReference type="EMBL" id="AGNK02005430">
    <property type="status" value="NOT_ANNOTATED_CDS"/>
    <property type="molecule type" value="Genomic_DNA"/>
</dbReference>
<dbReference type="InParanoid" id="K4AFB8"/>
<sequence length="201" mass="22306">MVDLVPIGPRSILMAYGYFALEVFHSTTAAGDEGSGSVGDPIIVEWDVCGEADDKEPEEYTQTICAGPGRMLEITYLVIPNAIEANVEVRLKLKDLDYRSRVVVHLFSCERGRSWSAPSGSPWILPLSPSVTALPYRRQLELHLEVDLTVIAISISGNQEEEEETNLKVTGLKFTHRVGNQEREVNGDQVEVNITWSTIFS</sequence>
<evidence type="ECO:0000313" key="2">
    <source>
        <dbReference type="Proteomes" id="UP000004995"/>
    </source>
</evidence>
<organism evidence="1 2">
    <name type="scientific">Setaria italica</name>
    <name type="common">Foxtail millet</name>
    <name type="synonym">Panicum italicum</name>
    <dbReference type="NCBI Taxonomy" id="4555"/>
    <lineage>
        <taxon>Eukaryota</taxon>
        <taxon>Viridiplantae</taxon>
        <taxon>Streptophyta</taxon>
        <taxon>Embryophyta</taxon>
        <taxon>Tracheophyta</taxon>
        <taxon>Spermatophyta</taxon>
        <taxon>Magnoliopsida</taxon>
        <taxon>Liliopsida</taxon>
        <taxon>Poales</taxon>
        <taxon>Poaceae</taxon>
        <taxon>PACMAD clade</taxon>
        <taxon>Panicoideae</taxon>
        <taxon>Panicodae</taxon>
        <taxon>Paniceae</taxon>
        <taxon>Cenchrinae</taxon>
        <taxon>Setaria</taxon>
    </lineage>
</organism>
<reference evidence="1" key="2">
    <citation type="submission" date="2018-08" db="UniProtKB">
        <authorList>
            <consortium name="EnsemblPlants"/>
        </authorList>
    </citation>
    <scope>IDENTIFICATION</scope>
    <source>
        <strain evidence="1">Yugu1</strain>
    </source>
</reference>